<gene>
    <name evidence="3" type="ORF">EVG20_g9233</name>
</gene>
<dbReference type="Gene3D" id="2.40.160.210">
    <property type="entry name" value="Acyl-CoA thioesterase, double hotdog domain"/>
    <property type="match status" value="1"/>
</dbReference>
<protein>
    <recommendedName>
        <fullName evidence="5">Thioesterase domain-containing protein</fullName>
    </recommendedName>
</protein>
<comment type="caution">
    <text evidence="3">The sequence shown here is derived from an EMBL/GenBank/DDBJ whole genome shotgun (WGS) entry which is preliminary data.</text>
</comment>
<sequence>MGPFTEASQMRYSHTTGDVVVYIGNAHPEWTVNAVPQGGYVLGLIVEACVQHQASTKLPDPLHVTAHYLKPTAIGPLEVHVRMLKSGQTLCNITAELIQNGTTKVTTQSVFGNMDPAAAPPSEIAMTLEPPSPLARVTPFHTHPSTCTPAKSWSRLNFKHHMLHAQDPSIAERHERLTAAGIGEGGTEQGVWAGFADPSDKLSASALAFFADLGPNKLAAAVLRDKGRASAWFPTIVLSLEFRAPLPREGGRLSTRTVGAIMTSRFMDAPQGRHDIRVELWSAPASAEIGDGKEVKEGWREEQRCLLVAHQMALVMPMEVNLRNAQRAAVGPSSKL</sequence>
<dbReference type="Pfam" id="PF20789">
    <property type="entry name" value="4HBT_3C"/>
    <property type="match status" value="1"/>
</dbReference>
<dbReference type="PANTHER" id="PTHR38110:SF1">
    <property type="entry name" value="THIOESTERASE DOMAIN-CONTAINING PROTEIN"/>
    <property type="match status" value="1"/>
</dbReference>
<dbReference type="STRING" id="205917.A0A4Y9Y262"/>
<dbReference type="EMBL" id="SEOQ01000895">
    <property type="protein sequence ID" value="TFY55667.1"/>
    <property type="molecule type" value="Genomic_DNA"/>
</dbReference>
<evidence type="ECO:0000313" key="4">
    <source>
        <dbReference type="Proteomes" id="UP000298327"/>
    </source>
</evidence>
<dbReference type="Pfam" id="PF13622">
    <property type="entry name" value="4HBT_3"/>
    <property type="match status" value="1"/>
</dbReference>
<feature type="domain" description="Acyl-CoA thioesterase-like C-terminal" evidence="2">
    <location>
        <begin position="166"/>
        <end position="283"/>
    </location>
</feature>
<dbReference type="InterPro" id="IPR042171">
    <property type="entry name" value="Acyl-CoA_hotdog"/>
</dbReference>
<accession>A0A4Y9Y262</accession>
<proteinExistence type="predicted"/>
<evidence type="ECO:0000313" key="3">
    <source>
        <dbReference type="EMBL" id="TFY55667.1"/>
    </source>
</evidence>
<dbReference type="InterPro" id="IPR029069">
    <property type="entry name" value="HotDog_dom_sf"/>
</dbReference>
<dbReference type="PANTHER" id="PTHR38110">
    <property type="entry name" value="CHROMOSOME 23, WHOLE GENOME SHOTGUN SEQUENCE"/>
    <property type="match status" value="1"/>
</dbReference>
<dbReference type="Proteomes" id="UP000298327">
    <property type="component" value="Unassembled WGS sequence"/>
</dbReference>
<dbReference type="InterPro" id="IPR052389">
    <property type="entry name" value="Sec_Metab_Biosynth-Assoc"/>
</dbReference>
<dbReference type="OrthoDB" id="2532955at2759"/>
<evidence type="ECO:0000259" key="1">
    <source>
        <dbReference type="Pfam" id="PF13622"/>
    </source>
</evidence>
<organism evidence="3 4">
    <name type="scientific">Dentipellis fragilis</name>
    <dbReference type="NCBI Taxonomy" id="205917"/>
    <lineage>
        <taxon>Eukaryota</taxon>
        <taxon>Fungi</taxon>
        <taxon>Dikarya</taxon>
        <taxon>Basidiomycota</taxon>
        <taxon>Agaricomycotina</taxon>
        <taxon>Agaricomycetes</taxon>
        <taxon>Russulales</taxon>
        <taxon>Hericiaceae</taxon>
        <taxon>Dentipellis</taxon>
    </lineage>
</organism>
<feature type="domain" description="Acyl-CoA thioesterase-like N-terminal HotDog" evidence="1">
    <location>
        <begin position="27"/>
        <end position="111"/>
    </location>
</feature>
<dbReference type="SUPFAM" id="SSF54637">
    <property type="entry name" value="Thioesterase/thiol ester dehydrase-isomerase"/>
    <property type="match status" value="1"/>
</dbReference>
<evidence type="ECO:0008006" key="5">
    <source>
        <dbReference type="Google" id="ProtNLM"/>
    </source>
</evidence>
<dbReference type="AlphaFoldDB" id="A0A4Y9Y262"/>
<dbReference type="InterPro" id="IPR049449">
    <property type="entry name" value="TesB_ACOT8-like_N"/>
</dbReference>
<reference evidence="3 4" key="1">
    <citation type="submission" date="2019-02" db="EMBL/GenBank/DDBJ databases">
        <title>Genome sequencing of the rare red list fungi Dentipellis fragilis.</title>
        <authorList>
            <person name="Buettner E."/>
            <person name="Kellner H."/>
        </authorList>
    </citation>
    <scope>NUCLEOTIDE SEQUENCE [LARGE SCALE GENOMIC DNA]</scope>
    <source>
        <strain evidence="3 4">DSM 105465</strain>
    </source>
</reference>
<name>A0A4Y9Y262_9AGAM</name>
<keyword evidence="4" id="KW-1185">Reference proteome</keyword>
<dbReference type="InterPro" id="IPR049450">
    <property type="entry name" value="ACOT8-like_C"/>
</dbReference>
<evidence type="ECO:0000259" key="2">
    <source>
        <dbReference type="Pfam" id="PF20789"/>
    </source>
</evidence>